<organism evidence="8 9">
    <name type="scientific">Fusarium duplospermum</name>
    <dbReference type="NCBI Taxonomy" id="1325734"/>
    <lineage>
        <taxon>Eukaryota</taxon>
        <taxon>Fungi</taxon>
        <taxon>Dikarya</taxon>
        <taxon>Ascomycota</taxon>
        <taxon>Pezizomycotina</taxon>
        <taxon>Sordariomycetes</taxon>
        <taxon>Hypocreomycetidae</taxon>
        <taxon>Hypocreales</taxon>
        <taxon>Nectriaceae</taxon>
        <taxon>Fusarium</taxon>
        <taxon>Fusarium solani species complex</taxon>
    </lineage>
</organism>
<dbReference type="InterPro" id="IPR002938">
    <property type="entry name" value="FAD-bd"/>
</dbReference>
<evidence type="ECO:0000256" key="5">
    <source>
        <dbReference type="ARBA" id="ARBA00023033"/>
    </source>
</evidence>
<protein>
    <recommendedName>
        <fullName evidence="7">FAD-binding domain-containing protein</fullName>
    </recommendedName>
</protein>
<dbReference type="PANTHER" id="PTHR13789">
    <property type="entry name" value="MONOOXYGENASE"/>
    <property type="match status" value="1"/>
</dbReference>
<dbReference type="GO" id="GO:0004497">
    <property type="term" value="F:monooxygenase activity"/>
    <property type="evidence" value="ECO:0007669"/>
    <property type="project" value="UniProtKB-KW"/>
</dbReference>
<reference evidence="8 9" key="1">
    <citation type="submission" date="2017-06" db="EMBL/GenBank/DDBJ databases">
        <title>Comparative genomic analysis of Ambrosia Fusariam Clade fungi.</title>
        <authorList>
            <person name="Stajich J.E."/>
            <person name="Carrillo J."/>
            <person name="Kijimoto T."/>
            <person name="Eskalen A."/>
            <person name="O'Donnell K."/>
            <person name="Kasson M."/>
        </authorList>
    </citation>
    <scope>NUCLEOTIDE SEQUENCE [LARGE SCALE GENOMIC DNA]</scope>
    <source>
        <strain evidence="8 9">NRRL62584</strain>
    </source>
</reference>
<evidence type="ECO:0000256" key="6">
    <source>
        <dbReference type="SAM" id="Phobius"/>
    </source>
</evidence>
<keyword evidence="3" id="KW-0274">FAD</keyword>
<dbReference type="SUPFAM" id="SSF54373">
    <property type="entry name" value="FAD-linked reductases, C-terminal domain"/>
    <property type="match status" value="1"/>
</dbReference>
<comment type="similarity">
    <text evidence="1">Belongs to the paxM FAD-dependent monooxygenase family.</text>
</comment>
<evidence type="ECO:0000256" key="4">
    <source>
        <dbReference type="ARBA" id="ARBA00023002"/>
    </source>
</evidence>
<proteinExistence type="inferred from homology"/>
<dbReference type="EMBL" id="NKCI01000197">
    <property type="protein sequence ID" value="RSL48417.1"/>
    <property type="molecule type" value="Genomic_DNA"/>
</dbReference>
<dbReference type="PROSITE" id="PS51257">
    <property type="entry name" value="PROKAR_LIPOPROTEIN"/>
    <property type="match status" value="1"/>
</dbReference>
<dbReference type="FunFam" id="3.50.50.60:FF:000115">
    <property type="entry name" value="Salicylate hydroxylase, putative"/>
    <property type="match status" value="1"/>
</dbReference>
<accession>A0A428P5W4</accession>
<evidence type="ECO:0000259" key="7">
    <source>
        <dbReference type="Pfam" id="PF01494"/>
    </source>
</evidence>
<gene>
    <name evidence="8" type="ORF">CEP54_012937</name>
</gene>
<feature type="domain" description="FAD-binding" evidence="7">
    <location>
        <begin position="14"/>
        <end position="364"/>
    </location>
</feature>
<dbReference type="Proteomes" id="UP000288168">
    <property type="component" value="Unassembled WGS sequence"/>
</dbReference>
<evidence type="ECO:0000313" key="8">
    <source>
        <dbReference type="EMBL" id="RSL48417.1"/>
    </source>
</evidence>
<dbReference type="PANTHER" id="PTHR13789:SF238">
    <property type="entry name" value="PUTATIVE (AFU_ORTHOLOGUE AFUA_2G01680)-RELATED"/>
    <property type="match status" value="1"/>
</dbReference>
<keyword evidence="6" id="KW-0812">Transmembrane</keyword>
<keyword evidence="9" id="KW-1185">Reference proteome</keyword>
<dbReference type="GO" id="GO:0071949">
    <property type="term" value="F:FAD binding"/>
    <property type="evidence" value="ECO:0007669"/>
    <property type="project" value="InterPro"/>
</dbReference>
<dbReference type="OrthoDB" id="16820at2759"/>
<dbReference type="STRING" id="1325734.A0A428P5W4"/>
<dbReference type="InterPro" id="IPR036188">
    <property type="entry name" value="FAD/NAD-bd_sf"/>
</dbReference>
<keyword evidence="4" id="KW-0560">Oxidoreductase</keyword>
<comment type="caution">
    <text evidence="8">The sequence shown here is derived from an EMBL/GenBank/DDBJ whole genome shotgun (WGS) entry which is preliminary data.</text>
</comment>
<keyword evidence="6" id="KW-1133">Transmembrane helix</keyword>
<dbReference type="SUPFAM" id="SSF51905">
    <property type="entry name" value="FAD/NAD(P)-binding domain"/>
    <property type="match status" value="1"/>
</dbReference>
<keyword evidence="2" id="KW-0285">Flavoprotein</keyword>
<dbReference type="AlphaFoldDB" id="A0A428P5W4"/>
<name>A0A428P5W4_9HYPO</name>
<keyword evidence="6" id="KW-0472">Membrane</keyword>
<evidence type="ECO:0000256" key="2">
    <source>
        <dbReference type="ARBA" id="ARBA00022630"/>
    </source>
</evidence>
<dbReference type="InterPro" id="IPR050493">
    <property type="entry name" value="FAD-dep_Monooxygenase_BioMet"/>
</dbReference>
<evidence type="ECO:0000256" key="3">
    <source>
        <dbReference type="ARBA" id="ARBA00022827"/>
    </source>
</evidence>
<keyword evidence="5" id="KW-0503">Monooxygenase</keyword>
<evidence type="ECO:0000313" key="9">
    <source>
        <dbReference type="Proteomes" id="UP000288168"/>
    </source>
</evidence>
<sequence length="432" mass="48623">MIRSCLVKRFNFYIIVVGAGISGLATAISCSLSGHRVTIFEAAKELGEVGAGLQITPNASWILKEWSVPDQLWKLAAEPTCLAVHRYSDGKILAMENDFGKKIRSKYGAPFIALHRADLHKALHERSHELGVEIHLGQKVMQIDFEETMVVTETGLTAKADLIVAADGLWSQCRQCFLGVEEPPLPTGDLAYRILLHLDDIDDPQLRAWVSKPAVHFWIGPEAHAVGYSLRAGNMYNIVLLVPDDLPEGVKRQNASVDEMRALFKGWDPILGRFLDMVKRVDKWKLMHRSELQNWVNDESNLVFVGDSCHPMLPYLAQGANSAIEDGAVLGRLLGKIKSKNQLPCAVRMYERLRKSRGEAIVKEAFKQRDAFHMKDGPEQQARDELFLSQLGKEIKAPFPSRWTCPEVQRWLYGYDINKELQEATKRGLSKL</sequence>
<dbReference type="Gene3D" id="3.50.50.60">
    <property type="entry name" value="FAD/NAD(P)-binding domain"/>
    <property type="match status" value="1"/>
</dbReference>
<dbReference type="PRINTS" id="PR00420">
    <property type="entry name" value="RNGMNOXGNASE"/>
</dbReference>
<dbReference type="Pfam" id="PF01494">
    <property type="entry name" value="FAD_binding_3"/>
    <property type="match status" value="1"/>
</dbReference>
<evidence type="ECO:0000256" key="1">
    <source>
        <dbReference type="ARBA" id="ARBA00007992"/>
    </source>
</evidence>
<feature type="transmembrane region" description="Helical" evidence="6">
    <location>
        <begin position="12"/>
        <end position="34"/>
    </location>
</feature>